<keyword evidence="1 11" id="KW-0813">Transport</keyword>
<feature type="region of interest" description="Disordered" evidence="12">
    <location>
        <begin position="62"/>
        <end position="93"/>
    </location>
</feature>
<keyword evidence="4 11" id="KW-0812">Transmembrane</keyword>
<reference evidence="13 14" key="1">
    <citation type="submission" date="2013-12" db="EMBL/GenBank/DDBJ databases">
        <authorList>
            <person name="Stott M."/>
        </authorList>
    </citation>
    <scope>NUCLEOTIDE SEQUENCE [LARGE SCALE GENOMIC DNA]</scope>
    <source>
        <strain evidence="13 14">K22</strain>
    </source>
</reference>
<dbReference type="GO" id="GO:0005524">
    <property type="term" value="F:ATP binding"/>
    <property type="evidence" value="ECO:0007669"/>
    <property type="project" value="UniProtKB-UniRule"/>
</dbReference>
<gene>
    <name evidence="11" type="primary">kdpC</name>
    <name evidence="13" type="ORF">PYK22_01470</name>
</gene>
<reference evidence="13 14" key="2">
    <citation type="submission" date="2015-01" db="EMBL/GenBank/DDBJ databases">
        <title>Complete genome sequence of Pyrinomonas methylaliphatogenes type strain K22T.</title>
        <authorList>
            <person name="Lee K.C.Y."/>
            <person name="Power J.F."/>
            <person name="Dunfield P.F."/>
            <person name="Morgan X.C."/>
            <person name="Huttenhower C."/>
            <person name="Stott M.B."/>
        </authorList>
    </citation>
    <scope>NUCLEOTIDE SEQUENCE [LARGE SCALE GENOMIC DNA]</scope>
    <source>
        <strain evidence="13 14">K22</strain>
    </source>
</reference>
<evidence type="ECO:0000256" key="2">
    <source>
        <dbReference type="ARBA" id="ARBA00022475"/>
    </source>
</evidence>
<keyword evidence="14" id="KW-1185">Reference proteome</keyword>
<dbReference type="PIRSF" id="PIRSF001296">
    <property type="entry name" value="K_ATPase_KdpC"/>
    <property type="match status" value="1"/>
</dbReference>
<dbReference type="EMBL" id="CBXV010000005">
    <property type="protein sequence ID" value="CDM65469.1"/>
    <property type="molecule type" value="Genomic_DNA"/>
</dbReference>
<evidence type="ECO:0000256" key="11">
    <source>
        <dbReference type="HAMAP-Rule" id="MF_00276"/>
    </source>
</evidence>
<dbReference type="OrthoDB" id="9809491at2"/>
<evidence type="ECO:0000256" key="3">
    <source>
        <dbReference type="ARBA" id="ARBA00022538"/>
    </source>
</evidence>
<comment type="subcellular location">
    <subcellularLocation>
        <location evidence="11">Cell membrane</location>
        <topology evidence="11">Single-pass membrane protein</topology>
    </subcellularLocation>
</comment>
<evidence type="ECO:0000256" key="12">
    <source>
        <dbReference type="SAM" id="MobiDB-lite"/>
    </source>
</evidence>
<dbReference type="GO" id="GO:0005886">
    <property type="term" value="C:plasma membrane"/>
    <property type="evidence" value="ECO:0007669"/>
    <property type="project" value="UniProtKB-SubCell"/>
</dbReference>
<dbReference type="RefSeq" id="WP_041976047.1">
    <property type="nucleotide sequence ID" value="NZ_CBXV010000005.1"/>
</dbReference>
<dbReference type="HAMAP" id="MF_00276">
    <property type="entry name" value="KdpC"/>
    <property type="match status" value="1"/>
</dbReference>
<comment type="function">
    <text evidence="11">Part of the high-affinity ATP-driven potassium transport (or Kdp) system, which catalyzes the hydrolysis of ATP coupled with the electrogenic transport of potassium into the cytoplasm. This subunit acts as a catalytic chaperone that increases the ATP-binding affinity of the ATP-hydrolyzing subunit KdpB by the formation of a transient KdpB/KdpC/ATP ternary complex.</text>
</comment>
<dbReference type="NCBIfam" id="NF001454">
    <property type="entry name" value="PRK00315.1"/>
    <property type="match status" value="1"/>
</dbReference>
<keyword evidence="13" id="KW-0378">Hydrolase</keyword>
<keyword evidence="7 11" id="KW-0630">Potassium</keyword>
<dbReference type="InterPro" id="IPR003820">
    <property type="entry name" value="KdpC"/>
</dbReference>
<dbReference type="GO" id="GO:0008556">
    <property type="term" value="F:P-type potassium transmembrane transporter activity"/>
    <property type="evidence" value="ECO:0007669"/>
    <property type="project" value="InterPro"/>
</dbReference>
<dbReference type="AlphaFoldDB" id="A0A0B6WYU6"/>
<sequence length="192" mass="20867">MKNIKTAIAITLVTTVLLGLVYPLVVTALAQLLFPEKANGSLIRERDGTVVGSRLIGQPFSSPGYFHPRPSAAGPAGYDASSSSGSNLGPTSSKLIERIRREVERLRAENPTALIPVDLVTTSGSGLDPHISPAAAEFQIPRVARERGMSEDELRRLVARHTEGRQFGILGEPRVNVLELNRELDRSHPMKR</sequence>
<feature type="compositionally biased region" description="Low complexity" evidence="12">
    <location>
        <begin position="70"/>
        <end position="93"/>
    </location>
</feature>
<evidence type="ECO:0000313" key="14">
    <source>
        <dbReference type="Proteomes" id="UP000031518"/>
    </source>
</evidence>
<keyword evidence="8 11" id="KW-1133">Transmembrane helix</keyword>
<evidence type="ECO:0000256" key="7">
    <source>
        <dbReference type="ARBA" id="ARBA00022958"/>
    </source>
</evidence>
<comment type="similarity">
    <text evidence="11">Belongs to the KdpC family.</text>
</comment>
<organism evidence="13 14">
    <name type="scientific">Pyrinomonas methylaliphatogenes</name>
    <dbReference type="NCBI Taxonomy" id="454194"/>
    <lineage>
        <taxon>Bacteria</taxon>
        <taxon>Pseudomonadati</taxon>
        <taxon>Acidobacteriota</taxon>
        <taxon>Blastocatellia</taxon>
        <taxon>Blastocatellales</taxon>
        <taxon>Pyrinomonadaceae</taxon>
        <taxon>Pyrinomonas</taxon>
    </lineage>
</organism>
<dbReference type="Proteomes" id="UP000031518">
    <property type="component" value="Unassembled WGS sequence"/>
</dbReference>
<evidence type="ECO:0000256" key="4">
    <source>
        <dbReference type="ARBA" id="ARBA00022692"/>
    </source>
</evidence>
<dbReference type="Pfam" id="PF02669">
    <property type="entry name" value="KdpC"/>
    <property type="match status" value="1"/>
</dbReference>
<evidence type="ECO:0000256" key="6">
    <source>
        <dbReference type="ARBA" id="ARBA00022840"/>
    </source>
</evidence>
<proteinExistence type="inferred from homology"/>
<comment type="subunit">
    <text evidence="11">The system is composed of three essential subunits: KdpA, KdpB and KdpC.</text>
</comment>
<dbReference type="NCBIfam" id="TIGR00681">
    <property type="entry name" value="kdpC"/>
    <property type="match status" value="1"/>
</dbReference>
<name>A0A0B6WYU6_9BACT</name>
<keyword evidence="2 11" id="KW-1003">Cell membrane</keyword>
<accession>A0A0B6WYU6</accession>
<evidence type="ECO:0000256" key="1">
    <source>
        <dbReference type="ARBA" id="ARBA00022448"/>
    </source>
</evidence>
<evidence type="ECO:0000256" key="8">
    <source>
        <dbReference type="ARBA" id="ARBA00022989"/>
    </source>
</evidence>
<evidence type="ECO:0000256" key="5">
    <source>
        <dbReference type="ARBA" id="ARBA00022741"/>
    </source>
</evidence>
<evidence type="ECO:0000313" key="13">
    <source>
        <dbReference type="EMBL" id="CDM65469.1"/>
    </source>
</evidence>
<evidence type="ECO:0000256" key="9">
    <source>
        <dbReference type="ARBA" id="ARBA00023065"/>
    </source>
</evidence>
<keyword evidence="3 11" id="KW-0633">Potassium transport</keyword>
<keyword evidence="10 11" id="KW-0472">Membrane</keyword>
<dbReference type="GO" id="GO:0016787">
    <property type="term" value="F:hydrolase activity"/>
    <property type="evidence" value="ECO:0007669"/>
    <property type="project" value="UniProtKB-KW"/>
</dbReference>
<evidence type="ECO:0000256" key="10">
    <source>
        <dbReference type="ARBA" id="ARBA00023136"/>
    </source>
</evidence>
<keyword evidence="9 11" id="KW-0406">Ion transport</keyword>
<keyword evidence="6 11" id="KW-0067">ATP-binding</keyword>
<dbReference type="PANTHER" id="PTHR30042">
    <property type="entry name" value="POTASSIUM-TRANSPORTING ATPASE C CHAIN"/>
    <property type="match status" value="1"/>
</dbReference>
<protein>
    <recommendedName>
        <fullName evidence="11">Potassium-transporting ATPase KdpC subunit</fullName>
    </recommendedName>
    <alternativeName>
        <fullName evidence="11">ATP phosphohydrolase [potassium-transporting] C chain</fullName>
    </alternativeName>
    <alternativeName>
        <fullName evidence="11">Potassium-binding and translocating subunit C</fullName>
    </alternativeName>
    <alternativeName>
        <fullName evidence="11">Potassium-translocating ATPase C chain</fullName>
    </alternativeName>
</protein>
<dbReference type="STRING" id="454194.PYK22_01470"/>
<dbReference type="PANTHER" id="PTHR30042:SF2">
    <property type="entry name" value="POTASSIUM-TRANSPORTING ATPASE KDPC SUBUNIT"/>
    <property type="match status" value="1"/>
</dbReference>
<keyword evidence="5 11" id="KW-0547">Nucleotide-binding</keyword>